<evidence type="ECO:0000313" key="2">
    <source>
        <dbReference type="Proteomes" id="UP001159364"/>
    </source>
</evidence>
<proteinExistence type="predicted"/>
<dbReference type="EMBL" id="JAIWQS010000005">
    <property type="protein sequence ID" value="KAJ8766524.1"/>
    <property type="molecule type" value="Genomic_DNA"/>
</dbReference>
<dbReference type="PANTHER" id="PTHR33116">
    <property type="entry name" value="REVERSE TRANSCRIPTASE ZINC-BINDING DOMAIN-CONTAINING PROTEIN-RELATED-RELATED"/>
    <property type="match status" value="1"/>
</dbReference>
<keyword evidence="2" id="KW-1185">Reference proteome</keyword>
<organism evidence="1 2">
    <name type="scientific">Erythroxylum novogranatense</name>
    <dbReference type="NCBI Taxonomy" id="1862640"/>
    <lineage>
        <taxon>Eukaryota</taxon>
        <taxon>Viridiplantae</taxon>
        <taxon>Streptophyta</taxon>
        <taxon>Embryophyta</taxon>
        <taxon>Tracheophyta</taxon>
        <taxon>Spermatophyta</taxon>
        <taxon>Magnoliopsida</taxon>
        <taxon>eudicotyledons</taxon>
        <taxon>Gunneridae</taxon>
        <taxon>Pentapetalae</taxon>
        <taxon>rosids</taxon>
        <taxon>fabids</taxon>
        <taxon>Malpighiales</taxon>
        <taxon>Erythroxylaceae</taxon>
        <taxon>Erythroxylum</taxon>
    </lineage>
</organism>
<comment type="caution">
    <text evidence="1">The sequence shown here is derived from an EMBL/GenBank/DDBJ whole genome shotgun (WGS) entry which is preliminary data.</text>
</comment>
<evidence type="ECO:0000313" key="1">
    <source>
        <dbReference type="EMBL" id="KAJ8766524.1"/>
    </source>
</evidence>
<dbReference type="PANTHER" id="PTHR33116:SF86">
    <property type="entry name" value="REVERSE TRANSCRIPTASE DOMAIN-CONTAINING PROTEIN"/>
    <property type="match status" value="1"/>
</dbReference>
<dbReference type="AlphaFoldDB" id="A0AAV8TK39"/>
<protein>
    <submittedName>
        <fullName evidence="1">Uncharacterized protein</fullName>
    </submittedName>
</protein>
<accession>A0AAV8TK39</accession>
<sequence>MPAVIGRDKQHVFQYIVDKVAKRLAGWKSKVLSKASKDILIPMVTQTIPNYLMSLFLLPLNVCRKIETLMNERGGLAYRCIHDFNLALLAKQGCRLLQNHSSLAARVMKGRYCHDSSFWEAILDNNPSYIRRNILEARNVLTKGCYRRIGDGEDTLVWHQPWLPDLDQPYVVSPMASGLDQCKLFSFIIPSLHKWDDMQMNNFFQQQDVMLMKQMHLSQQKQSDSPTLMPYLFLHCRLIRQISLQPF</sequence>
<name>A0AAV8TK39_9ROSI</name>
<gene>
    <name evidence="1" type="ORF">K2173_023771</name>
</gene>
<reference evidence="1 2" key="1">
    <citation type="submission" date="2021-09" db="EMBL/GenBank/DDBJ databases">
        <title>Genomic insights and catalytic innovation underlie evolution of tropane alkaloids biosynthesis.</title>
        <authorList>
            <person name="Wang Y.-J."/>
            <person name="Tian T."/>
            <person name="Huang J.-P."/>
            <person name="Huang S.-X."/>
        </authorList>
    </citation>
    <scope>NUCLEOTIDE SEQUENCE [LARGE SCALE GENOMIC DNA]</scope>
    <source>
        <strain evidence="1">KIB-2018</strain>
        <tissue evidence="1">Leaf</tissue>
    </source>
</reference>
<dbReference type="Proteomes" id="UP001159364">
    <property type="component" value="Linkage Group LG05"/>
</dbReference>